<dbReference type="GO" id="GO:0009239">
    <property type="term" value="P:enterobactin biosynthetic process"/>
    <property type="evidence" value="ECO:0007669"/>
    <property type="project" value="UniProtKB-UniPathway"/>
</dbReference>
<feature type="domain" description="4'-phosphopantetheinyl transferase N-terminal" evidence="15">
    <location>
        <begin position="2"/>
        <end position="46"/>
    </location>
</feature>
<dbReference type="GO" id="GO:0008897">
    <property type="term" value="F:holo-[acyl-carrier-protein] synthase activity"/>
    <property type="evidence" value="ECO:0007669"/>
    <property type="project" value="InterPro"/>
</dbReference>
<dbReference type="AlphaFoldDB" id="A0A1T2KZ76"/>
<feature type="binding site" evidence="12">
    <location>
        <position position="106"/>
    </location>
    <ligand>
        <name>CoA</name>
        <dbReference type="ChEBI" id="CHEBI:57287"/>
    </ligand>
</feature>
<evidence type="ECO:0000256" key="9">
    <source>
        <dbReference type="ARBA" id="ARBA00031996"/>
    </source>
</evidence>
<evidence type="ECO:0000259" key="14">
    <source>
        <dbReference type="Pfam" id="PF01648"/>
    </source>
</evidence>
<dbReference type="UniPathway" id="UPA00017"/>
<dbReference type="SUPFAM" id="SSF56214">
    <property type="entry name" value="4'-phosphopantetheinyl transferase"/>
    <property type="match status" value="1"/>
</dbReference>
<evidence type="ECO:0000256" key="4">
    <source>
        <dbReference type="ARBA" id="ARBA00011503"/>
    </source>
</evidence>
<comment type="catalytic activity">
    <reaction evidence="10">
        <text>apo-[aryl-carrier protein] + CoA = holo-[aryl-carrier protein] + adenosine 3',5'-bisphosphate + H(+)</text>
        <dbReference type="Rhea" id="RHEA:48404"/>
        <dbReference type="Rhea" id="RHEA-COMP:15903"/>
        <dbReference type="Rhea" id="RHEA-COMP:17557"/>
        <dbReference type="ChEBI" id="CHEBI:15378"/>
        <dbReference type="ChEBI" id="CHEBI:29999"/>
        <dbReference type="ChEBI" id="CHEBI:57287"/>
        <dbReference type="ChEBI" id="CHEBI:58343"/>
        <dbReference type="ChEBI" id="CHEBI:64479"/>
    </reaction>
</comment>
<comment type="cofactor">
    <cofactor evidence="13">
        <name>Mg(2+)</name>
        <dbReference type="ChEBI" id="CHEBI:18420"/>
    </cofactor>
</comment>
<comment type="similarity">
    <text evidence="3">Belongs to the P-Pant transferase superfamily. EntD family.</text>
</comment>
<keyword evidence="17" id="KW-1185">Reference proteome</keyword>
<sequence length="168" mass="19427">MAKLCLKHFSVADYDVDIGAHREPIWPLDIIGTISHCANQAVALVAKRSSYRFVGIDIERFINKRNAEYIGFNIHDKYEFSLLLEQGFSNSVITTLIFSAKESLFKAIFSYIKKYIDFECARVTEVNVYERSLVRALKPSLSYYCYGCNEFKCYYFMTETSVTTIILE</sequence>
<organism evidence="16 17">
    <name type="scientific">Solemya elarraichensis gill symbiont</name>
    <dbReference type="NCBI Taxonomy" id="1918949"/>
    <lineage>
        <taxon>Bacteria</taxon>
        <taxon>Pseudomonadati</taxon>
        <taxon>Pseudomonadota</taxon>
        <taxon>Gammaproteobacteria</taxon>
        <taxon>sulfur-oxidizing symbionts</taxon>
    </lineage>
</organism>
<dbReference type="PRINTS" id="PR01399">
    <property type="entry name" value="ENTSNTHTASED"/>
</dbReference>
<evidence type="ECO:0000256" key="7">
    <source>
        <dbReference type="ARBA" id="ARBA00023191"/>
    </source>
</evidence>
<evidence type="ECO:0000256" key="1">
    <source>
        <dbReference type="ARBA" id="ARBA00003937"/>
    </source>
</evidence>
<evidence type="ECO:0000256" key="6">
    <source>
        <dbReference type="ARBA" id="ARBA00022679"/>
    </source>
</evidence>
<evidence type="ECO:0000259" key="15">
    <source>
        <dbReference type="Pfam" id="PF17837"/>
    </source>
</evidence>
<feature type="binding site" evidence="13">
    <location>
        <position position="58"/>
    </location>
    <ligand>
        <name>Mg(2+)</name>
        <dbReference type="ChEBI" id="CHEBI:18420"/>
    </ligand>
</feature>
<comment type="pathway">
    <text evidence="2">Siderophore biosynthesis; enterobactin biosynthesis.</text>
</comment>
<accession>A0A1T2KZ76</accession>
<dbReference type="PANTHER" id="PTHR38096">
    <property type="entry name" value="ENTEROBACTIN SYNTHASE COMPONENT D"/>
    <property type="match status" value="1"/>
</dbReference>
<name>A0A1T2KZ76_9GAMM</name>
<dbReference type="InterPro" id="IPR041354">
    <property type="entry name" value="4PPT_N"/>
</dbReference>
<feature type="binding site" evidence="12">
    <location>
        <begin position="35"/>
        <end position="36"/>
    </location>
    <ligand>
        <name>CoA</name>
        <dbReference type="ChEBI" id="CHEBI:57287"/>
    </ligand>
</feature>
<evidence type="ECO:0000256" key="5">
    <source>
        <dbReference type="ARBA" id="ARBA00019087"/>
    </source>
</evidence>
<dbReference type="OrthoDB" id="8210607at2"/>
<comment type="subunit">
    <text evidence="4">EntB, EntD, EntE, and EntF form a multienzyme complex called enterobactin synthase.</text>
</comment>
<dbReference type="InterPro" id="IPR003542">
    <property type="entry name" value="Enbac_synth_compD-like"/>
</dbReference>
<evidence type="ECO:0000313" key="17">
    <source>
        <dbReference type="Proteomes" id="UP000190198"/>
    </source>
</evidence>
<dbReference type="GO" id="GO:0005886">
    <property type="term" value="C:plasma membrane"/>
    <property type="evidence" value="ECO:0007669"/>
    <property type="project" value="TreeGrafter"/>
</dbReference>
<dbReference type="InterPro" id="IPR008278">
    <property type="entry name" value="4-PPantetheinyl_Trfase_dom"/>
</dbReference>
<protein>
    <recommendedName>
        <fullName evidence="5">Enterobactin synthase component D</fullName>
    </recommendedName>
    <alternativeName>
        <fullName evidence="8">4'-phosphopantetheinyl transferase EntD</fullName>
    </alternativeName>
    <alternativeName>
        <fullName evidence="9">Enterochelin synthase D</fullName>
    </alternativeName>
</protein>
<comment type="function">
    <text evidence="1">Involved in the biosynthesis of the siderophore enterobactin (enterochelin), which is a macrocyclic trimeric lactone of N-(2,3-dihydroxybenzoyl)-serine. The serine trilactone serves as a scaffolding for the three catechol functionalities that provide hexadentate coordination for the tightly ligated iron(2+) atoms. Plays an essential role in the assembly of the enterobactin by catalyzing the transfer of the 4'-phosphopantetheine (Ppant) moiety from coenzyme A to the apo-domains of both EntB (ArCP domain) and EntF (PCP domain) to yield their holo-forms which make them competent for the activation of 2,3-dihydroxybenzoate (DHB) and L-serine, respectively.</text>
</comment>
<keyword evidence="7" id="KW-0259">Enterobactin biosynthesis</keyword>
<dbReference type="GO" id="GO:0000287">
    <property type="term" value="F:magnesium ion binding"/>
    <property type="evidence" value="ECO:0007669"/>
    <property type="project" value="InterPro"/>
</dbReference>
<dbReference type="Proteomes" id="UP000190198">
    <property type="component" value="Unassembled WGS sequence"/>
</dbReference>
<feature type="binding site" evidence="12">
    <location>
        <position position="102"/>
    </location>
    <ligand>
        <name>CoA</name>
        <dbReference type="ChEBI" id="CHEBI:57287"/>
    </ligand>
</feature>
<feature type="domain" description="4'-phosphopantetheinyl transferase" evidence="14">
    <location>
        <begin position="54"/>
        <end position="136"/>
    </location>
</feature>
<comment type="caution">
    <text evidence="16">The sequence shown here is derived from an EMBL/GenBank/DDBJ whole genome shotgun (WGS) entry which is preliminary data.</text>
</comment>
<comment type="catalytic activity">
    <reaction evidence="11">
        <text>apo-[peptidyl-carrier protein] + CoA = holo-[peptidyl-carrier protein] + adenosine 3',5'-bisphosphate + H(+)</text>
        <dbReference type="Rhea" id="RHEA:46228"/>
        <dbReference type="Rhea" id="RHEA-COMP:11479"/>
        <dbReference type="Rhea" id="RHEA-COMP:11480"/>
        <dbReference type="ChEBI" id="CHEBI:15378"/>
        <dbReference type="ChEBI" id="CHEBI:29999"/>
        <dbReference type="ChEBI" id="CHEBI:57287"/>
        <dbReference type="ChEBI" id="CHEBI:58343"/>
        <dbReference type="ChEBI" id="CHEBI:64479"/>
    </reaction>
</comment>
<feature type="binding site" evidence="13">
    <location>
        <position position="59"/>
    </location>
    <ligand>
        <name>Mg(2+)</name>
        <dbReference type="ChEBI" id="CHEBI:18420"/>
    </ligand>
</feature>
<keyword evidence="13" id="KW-0460">Magnesium</keyword>
<feature type="binding site" evidence="13">
    <location>
        <position position="57"/>
    </location>
    <ligand>
        <name>Mg(2+)</name>
        <dbReference type="ChEBI" id="CHEBI:18420"/>
    </ligand>
</feature>
<dbReference type="GO" id="GO:0009366">
    <property type="term" value="C:enterobactin synthetase complex"/>
    <property type="evidence" value="ECO:0007669"/>
    <property type="project" value="InterPro"/>
</dbReference>
<proteinExistence type="inferred from homology"/>
<dbReference type="PANTHER" id="PTHR38096:SF1">
    <property type="entry name" value="ENTEROBACTIN SYNTHASE COMPONENT D"/>
    <property type="match status" value="1"/>
</dbReference>
<evidence type="ECO:0000256" key="2">
    <source>
        <dbReference type="ARBA" id="ARBA00004993"/>
    </source>
</evidence>
<evidence type="ECO:0000256" key="11">
    <source>
        <dbReference type="ARBA" id="ARBA00049191"/>
    </source>
</evidence>
<reference evidence="16 17" key="1">
    <citation type="submission" date="2016-11" db="EMBL/GenBank/DDBJ databases">
        <title>Mixed transmission modes and dynamic genome evolution in an obligate animal-bacterial symbiosis.</title>
        <authorList>
            <person name="Russell S.L."/>
            <person name="Corbett-Detig R.B."/>
            <person name="Cavanaugh C.M."/>
        </authorList>
    </citation>
    <scope>NUCLEOTIDE SEQUENCE [LARGE SCALE GENOMIC DNA]</scope>
    <source>
        <strain evidence="16">Sp-SM6</strain>
    </source>
</reference>
<feature type="binding site" evidence="12">
    <location>
        <position position="57"/>
    </location>
    <ligand>
        <name>CoA</name>
        <dbReference type="ChEBI" id="CHEBI:57287"/>
    </ligand>
</feature>
<keyword evidence="6" id="KW-0808">Transferase</keyword>
<keyword evidence="13" id="KW-0479">Metal-binding</keyword>
<evidence type="ECO:0000256" key="13">
    <source>
        <dbReference type="PIRSR" id="PIRSR603542-2"/>
    </source>
</evidence>
<dbReference type="InterPro" id="IPR037143">
    <property type="entry name" value="4-PPantetheinyl_Trfase_dom_sf"/>
</dbReference>
<evidence type="ECO:0000256" key="3">
    <source>
        <dbReference type="ARBA" id="ARBA00008342"/>
    </source>
</evidence>
<dbReference type="EMBL" id="MPRK01000211">
    <property type="protein sequence ID" value="OOZ38158.1"/>
    <property type="molecule type" value="Genomic_DNA"/>
</dbReference>
<evidence type="ECO:0000256" key="8">
    <source>
        <dbReference type="ARBA" id="ARBA00029894"/>
    </source>
</evidence>
<evidence type="ECO:0000256" key="12">
    <source>
        <dbReference type="PIRSR" id="PIRSR603542-1"/>
    </source>
</evidence>
<dbReference type="Pfam" id="PF17837">
    <property type="entry name" value="4PPT_N"/>
    <property type="match status" value="1"/>
</dbReference>
<evidence type="ECO:0000313" key="16">
    <source>
        <dbReference type="EMBL" id="OOZ38158.1"/>
    </source>
</evidence>
<gene>
    <name evidence="16" type="ORF">BOW52_09170</name>
</gene>
<evidence type="ECO:0000256" key="10">
    <source>
        <dbReference type="ARBA" id="ARBA00049176"/>
    </source>
</evidence>
<dbReference type="Pfam" id="PF01648">
    <property type="entry name" value="ACPS"/>
    <property type="match status" value="1"/>
</dbReference>